<name>A0A4Z2E1D0_9TELE</name>
<evidence type="ECO:0000313" key="3">
    <source>
        <dbReference type="Proteomes" id="UP000314294"/>
    </source>
</evidence>
<comment type="caution">
    <text evidence="2">The sequence shown here is derived from an EMBL/GenBank/DDBJ whole genome shotgun (WGS) entry which is preliminary data.</text>
</comment>
<gene>
    <name evidence="2" type="ORF">EYF80_067301</name>
</gene>
<organism evidence="2 3">
    <name type="scientific">Liparis tanakae</name>
    <name type="common">Tanaka's snailfish</name>
    <dbReference type="NCBI Taxonomy" id="230148"/>
    <lineage>
        <taxon>Eukaryota</taxon>
        <taxon>Metazoa</taxon>
        <taxon>Chordata</taxon>
        <taxon>Craniata</taxon>
        <taxon>Vertebrata</taxon>
        <taxon>Euteleostomi</taxon>
        <taxon>Actinopterygii</taxon>
        <taxon>Neopterygii</taxon>
        <taxon>Teleostei</taxon>
        <taxon>Neoteleostei</taxon>
        <taxon>Acanthomorphata</taxon>
        <taxon>Eupercaria</taxon>
        <taxon>Perciformes</taxon>
        <taxon>Cottioidei</taxon>
        <taxon>Cottales</taxon>
        <taxon>Liparidae</taxon>
        <taxon>Liparis</taxon>
    </lineage>
</organism>
<accession>A0A4Z2E1D0</accession>
<protein>
    <submittedName>
        <fullName evidence="2">Uncharacterized protein</fullName>
    </submittedName>
</protein>
<keyword evidence="3" id="KW-1185">Reference proteome</keyword>
<evidence type="ECO:0000313" key="2">
    <source>
        <dbReference type="EMBL" id="TNN22585.1"/>
    </source>
</evidence>
<evidence type="ECO:0000256" key="1">
    <source>
        <dbReference type="SAM" id="MobiDB-lite"/>
    </source>
</evidence>
<dbReference type="AlphaFoldDB" id="A0A4Z2E1D0"/>
<dbReference type="EMBL" id="SRLO01021829">
    <property type="protein sequence ID" value="TNN22585.1"/>
    <property type="molecule type" value="Genomic_DNA"/>
</dbReference>
<proteinExistence type="predicted"/>
<sequence>MKSGEAVAFPLVGGGRTPLSHSQLREDINEPVTLIRPLNKYNQDPPPAPPVHPDPRHRPPRPHRKKEMDASA</sequence>
<dbReference type="Proteomes" id="UP000314294">
    <property type="component" value="Unassembled WGS sequence"/>
</dbReference>
<feature type="region of interest" description="Disordered" evidence="1">
    <location>
        <begin position="1"/>
        <end position="72"/>
    </location>
</feature>
<reference evidence="2 3" key="1">
    <citation type="submission" date="2019-03" db="EMBL/GenBank/DDBJ databases">
        <title>First draft genome of Liparis tanakae, snailfish: a comprehensive survey of snailfish specific genes.</title>
        <authorList>
            <person name="Kim W."/>
            <person name="Song I."/>
            <person name="Jeong J.-H."/>
            <person name="Kim D."/>
            <person name="Kim S."/>
            <person name="Ryu S."/>
            <person name="Song J.Y."/>
            <person name="Lee S.K."/>
        </authorList>
    </citation>
    <scope>NUCLEOTIDE SEQUENCE [LARGE SCALE GENOMIC DNA]</scope>
    <source>
        <tissue evidence="2">Muscle</tissue>
    </source>
</reference>
<dbReference type="OrthoDB" id="10604789at2759"/>